<keyword evidence="2" id="KW-0597">Phosphoprotein</keyword>
<keyword evidence="5" id="KW-0511">Multifunctional enzyme</keyword>
<evidence type="ECO:0000256" key="2">
    <source>
        <dbReference type="ARBA" id="ARBA00022553"/>
    </source>
</evidence>
<dbReference type="SUPFAM" id="SSF51735">
    <property type="entry name" value="NAD(P)-binding Rossmann-fold domains"/>
    <property type="match status" value="2"/>
</dbReference>
<dbReference type="SUPFAM" id="SSF50129">
    <property type="entry name" value="GroES-like"/>
    <property type="match status" value="1"/>
</dbReference>
<dbReference type="SMART" id="SM00826">
    <property type="entry name" value="PKS_DH"/>
    <property type="match status" value="1"/>
</dbReference>
<feature type="domain" description="Ketosynthase family 3 (KS3)" evidence="9">
    <location>
        <begin position="11"/>
        <end position="436"/>
    </location>
</feature>
<dbReference type="InterPro" id="IPR016036">
    <property type="entry name" value="Malonyl_transacylase_ACP-bd"/>
</dbReference>
<dbReference type="InterPro" id="IPR001227">
    <property type="entry name" value="Ac_transferase_dom_sf"/>
</dbReference>
<dbReference type="GO" id="GO:0006633">
    <property type="term" value="P:fatty acid biosynthetic process"/>
    <property type="evidence" value="ECO:0007669"/>
    <property type="project" value="InterPro"/>
</dbReference>
<feature type="region of interest" description="Disordered" evidence="7">
    <location>
        <begin position="2317"/>
        <end position="2337"/>
    </location>
</feature>
<accession>A0AAD8V528</accession>
<evidence type="ECO:0000256" key="5">
    <source>
        <dbReference type="ARBA" id="ARBA00023268"/>
    </source>
</evidence>
<dbReference type="InterPro" id="IPR014043">
    <property type="entry name" value="Acyl_transferase_dom"/>
</dbReference>
<dbReference type="PROSITE" id="PS50075">
    <property type="entry name" value="CARRIER"/>
    <property type="match status" value="1"/>
</dbReference>
<proteinExistence type="predicted"/>
<dbReference type="InterPro" id="IPR020806">
    <property type="entry name" value="PKS_PP-bd"/>
</dbReference>
<dbReference type="InterPro" id="IPR042104">
    <property type="entry name" value="PKS_dehydratase_sf"/>
</dbReference>
<dbReference type="PROSITE" id="PS00606">
    <property type="entry name" value="KS3_1"/>
    <property type="match status" value="1"/>
</dbReference>
<dbReference type="InterPro" id="IPR036291">
    <property type="entry name" value="NAD(P)-bd_dom_sf"/>
</dbReference>
<protein>
    <submittedName>
        <fullName evidence="11">Mycocerosic acid synthase</fullName>
    </submittedName>
</protein>
<dbReference type="InterPro" id="IPR049552">
    <property type="entry name" value="PKS_DH_N"/>
</dbReference>
<dbReference type="InterPro" id="IPR014031">
    <property type="entry name" value="Ketoacyl_synth_C"/>
</dbReference>
<evidence type="ECO:0000256" key="4">
    <source>
        <dbReference type="ARBA" id="ARBA00023002"/>
    </source>
</evidence>
<evidence type="ECO:0000259" key="8">
    <source>
        <dbReference type="PROSITE" id="PS50075"/>
    </source>
</evidence>
<dbReference type="RefSeq" id="XP_060413355.1">
    <property type="nucleotide sequence ID" value="XM_060554888.1"/>
</dbReference>
<feature type="region of interest" description="Disordered" evidence="7">
    <location>
        <begin position="2261"/>
        <end position="2286"/>
    </location>
</feature>
<dbReference type="InterPro" id="IPR020841">
    <property type="entry name" value="PKS_Beta-ketoAc_synthase_dom"/>
</dbReference>
<dbReference type="InterPro" id="IPR013968">
    <property type="entry name" value="PKS_KR"/>
</dbReference>
<dbReference type="Pfam" id="PF08659">
    <property type="entry name" value="KR"/>
    <property type="match status" value="1"/>
</dbReference>
<dbReference type="CDD" id="cd05195">
    <property type="entry name" value="enoyl_red"/>
    <property type="match status" value="1"/>
</dbReference>
<dbReference type="GO" id="GO:0031177">
    <property type="term" value="F:phosphopantetheine binding"/>
    <property type="evidence" value="ECO:0007669"/>
    <property type="project" value="InterPro"/>
</dbReference>
<dbReference type="GO" id="GO:0008270">
    <property type="term" value="F:zinc ion binding"/>
    <property type="evidence" value="ECO:0007669"/>
    <property type="project" value="InterPro"/>
</dbReference>
<dbReference type="InterPro" id="IPR057326">
    <property type="entry name" value="KR_dom"/>
</dbReference>
<name>A0AAD8V528_9PEZI</name>
<dbReference type="SUPFAM" id="SSF55048">
    <property type="entry name" value="Probable ACP-binding domain of malonyl-CoA ACP transacylase"/>
    <property type="match status" value="1"/>
</dbReference>
<dbReference type="Gene3D" id="3.10.129.110">
    <property type="entry name" value="Polyketide synthase dehydratase"/>
    <property type="match status" value="1"/>
</dbReference>
<dbReference type="SMART" id="SM00827">
    <property type="entry name" value="PKS_AT"/>
    <property type="match status" value="1"/>
</dbReference>
<dbReference type="FunFam" id="3.40.50.720:FF:000209">
    <property type="entry name" value="Polyketide synthase Pks12"/>
    <property type="match status" value="1"/>
</dbReference>
<dbReference type="PANTHER" id="PTHR43775">
    <property type="entry name" value="FATTY ACID SYNTHASE"/>
    <property type="match status" value="1"/>
</dbReference>
<comment type="caution">
    <text evidence="11">The sequence shown here is derived from an EMBL/GenBank/DDBJ whole genome shotgun (WGS) entry which is preliminary data.</text>
</comment>
<dbReference type="PROSITE" id="PS01162">
    <property type="entry name" value="QOR_ZETA_CRYSTAL"/>
    <property type="match status" value="1"/>
</dbReference>
<dbReference type="CDD" id="cd00833">
    <property type="entry name" value="PKS"/>
    <property type="match status" value="1"/>
</dbReference>
<dbReference type="InterPro" id="IPR016035">
    <property type="entry name" value="Acyl_Trfase/lysoPLipase"/>
</dbReference>
<keyword evidence="3" id="KW-0808">Transferase</keyword>
<dbReference type="GeneID" id="85439128"/>
<evidence type="ECO:0000259" key="9">
    <source>
        <dbReference type="PROSITE" id="PS52004"/>
    </source>
</evidence>
<dbReference type="InterPro" id="IPR014030">
    <property type="entry name" value="Ketoacyl_synth_N"/>
</dbReference>
<keyword evidence="1" id="KW-0596">Phosphopantetheine</keyword>
<dbReference type="InterPro" id="IPR020807">
    <property type="entry name" value="PKS_DH"/>
</dbReference>
<feature type="region of interest" description="N-terminal hotdog fold" evidence="6">
    <location>
        <begin position="949"/>
        <end position="1089"/>
    </location>
</feature>
<dbReference type="SUPFAM" id="SSF53901">
    <property type="entry name" value="Thiolase-like"/>
    <property type="match status" value="1"/>
</dbReference>
<feature type="domain" description="Carrier" evidence="8">
    <location>
        <begin position="2352"/>
        <end position="2429"/>
    </location>
</feature>
<dbReference type="SUPFAM" id="SSF47336">
    <property type="entry name" value="ACP-like"/>
    <property type="match status" value="1"/>
</dbReference>
<evidence type="ECO:0000256" key="3">
    <source>
        <dbReference type="ARBA" id="ARBA00022679"/>
    </source>
</evidence>
<dbReference type="InterPro" id="IPR002364">
    <property type="entry name" value="Quin_OxRdtase/zeta-crystal_CS"/>
</dbReference>
<dbReference type="Proteomes" id="UP001230504">
    <property type="component" value="Unassembled WGS sequence"/>
</dbReference>
<dbReference type="Pfam" id="PF13602">
    <property type="entry name" value="ADH_zinc_N_2"/>
    <property type="match status" value="1"/>
</dbReference>
<evidence type="ECO:0000259" key="10">
    <source>
        <dbReference type="PROSITE" id="PS52019"/>
    </source>
</evidence>
<dbReference type="PROSITE" id="PS52019">
    <property type="entry name" value="PKS_MFAS_DH"/>
    <property type="match status" value="1"/>
</dbReference>
<dbReference type="InterPro" id="IPR006162">
    <property type="entry name" value="Ppantetheine_attach_site"/>
</dbReference>
<dbReference type="Pfam" id="PF08240">
    <property type="entry name" value="ADH_N"/>
    <property type="match status" value="1"/>
</dbReference>
<evidence type="ECO:0000256" key="7">
    <source>
        <dbReference type="SAM" id="MobiDB-lite"/>
    </source>
</evidence>
<dbReference type="Gene3D" id="3.90.180.10">
    <property type="entry name" value="Medium-chain alcohol dehydrogenases, catalytic domain"/>
    <property type="match status" value="1"/>
</dbReference>
<dbReference type="Pfam" id="PF00109">
    <property type="entry name" value="ketoacyl-synt"/>
    <property type="match status" value="1"/>
</dbReference>
<sequence>MASDGSKGGRDEPVAIIGMACRFPGEATNPSKFWELLKDGRDAFSEADRFNPEAFYHANSSGRQNVLPCKGAHFLQGSPYAFDAAFFNITPGEALATDPRQRLALEVAYEALENSGLPPHRVAGTRTACFMGAAANMAEYKDGIVRDFGNQPQHLIMGISEELMSNRLSHFFDLHGPSATVETACSSSLVAVHLACQSLRAGESNMAIAGGVNLLLSPDTFMQLQNLSVLSPEGRSRSFDDNGRGYGRGEGCGIVVLKRLSTALSDGDPIRAIIRATGCNSDGWTKGMALPSGESQMQLIKDVYDTFGLDYSLTQYVEAHGTGTKAGDPTEAHAIYNTIGRATRNQKLIMGSVKPNIGHLEPAAGIAGLIKGVLSLERGLIPPNIHLTKINRNIPLDEWNMEIPTRLTAWPVAQYRRMSVSSFGLGGTNAHVVMEAHNSQVIRDHGSNGSRSGITCHRKRLFVLSSQDKGGFDRIGNSLVRHLDGLGPLAARPEYLADLAHTLAVARSGLGWVSSFVAESLAEVRERLNLGAGQDATRRRRSEKDKDNAPRLAFVFTGQGAQWAGMGLELLQRPVFAASVAASTAHLARLGCEWDPVEEMRKSGDMSRLSSPEISQAVCTILQIGLVDELRSWGIRPAKVIGHSSGEIAAAYCAGALTHADAIAAAYFRGKASAAVVATSTSTGRGMGMMAVGCSREKAEKLIASRDGSIGVTVACVNSPGSITLSGDAAELDQLARVLQEQNIFHRRLKVEVAYHSPLMAPVSEAYLSSIADIQPREETDPVISGGTVMISSVTASEATPDMLGPYYWLANMLSPVLFSDGIRELVRPSDPDDAEKDAGNTVDMMIEIGPHSTLAGPVAQTLSDHGLGEVEYRSVLLRGHDAVETALQLARGLFHAGVALDVAAVNGDKDLGTSLLTDLPPYPWNHDRLFDATSRIQKEYLHRQLPRRSLLGTQMPTVHQTQRVWRSHVRLEEEPWLRGHKVGVTVVLPAAAMLSIAIEGGRQIAEAGKTLHAIRLRDVSFFAALALPESTATELILTIRPHLLGTVGHGTTAGTSSWWEFLISSSVGTTSPPRDNCGGLLSLDYREDRSEHARREDEHLAAEKTGEYRATLDAFRSETYAPDDFYRHLAELGFQYDGHFRSVEDIHPGAGRATFGVRLSSLEETFSTGQLEGGEEGQQRPFLVHGAALDAIFQAWTGSTMRGGRIEAEKPYAPTFVAEMEVSAGFPAPKGQLLPGVCVSRRSGFNEWSVDASLFADDSLSSLCLSFKDFRLSELDAASAGAGAGAGAGAVASTKSSGVAALTASVQWDDALDFMTPEEVADAISDTVAGATAPSARERLAKLVGLVLHGMNPAATAVELVRQGAEPRLLAEMPLASRVMYVAADGEGWERADRWDGQVVSLAGASGVEDASRHELQSAGLLLIPSWAAEVLPMAEEGVLERLVSLAAPEATVVLGAALPSIIPVLEASGFRPSPVSHSRHDGHNSAVDLGPLGNGAPVLYRHIVVVEPAVATEMAELCVGTLLKALELYGDVVRHRWAIDGSSTTAAETVFAGRTVVCMLELEQPFLESMSDLELQTVKTMMLQSARMVWVTRGDDPSLHIVDGLARCVRSENATADVRVLHLGTGPVENAPRHIARVVTVESSADKEFREARGRLQVARIVEDRRGDAMVAEHLADSTRVVGLEEAGFPLKLAIGHPGLLDTFCFVEDNGGGMRDLLGDLDVEVQVHAASLNFKDIMAAMGMIALPALGSEAGGIVVRTGSGVSNLQVGDRVALLCPGGTHKTLVRVDSSLVTRIPDSLTFEQAASIPVAFITAYHALVNVAKLSKGQSVLIHAAAGGVGQAAIQVASLLGLVVYATAGSRDKMAFLTECYGVPPSHIFYSRDASFAKAVARVTDNRGVDCVLNSLSGDLLHASWDCVAPFGVFVELGLRDVVNNTRLHMRPFHKNITFSFFDVKDLPVPTLAKLLNTIYDLVSHGRLTPVSPITAYSVDRVKEAYRTMQQGKHRGKIVLTFAPSARVPVLFPATDSLTLNPNVAYLLVGGLGGLGRSLAQLLVSCGARNLVFLSRSGLPDGSSAARDHIVKLESMGAKTRVLRGDVADSKSFLATMRRYEDEGQPPIRGVVHLAAVLRDAVFENMTHDEWTAALRPKVQGSRNLDDYFDRSRPLDFFILCASVAGIWGNAGQTAYAAANTYQDALAHRRRARGLAGVAVDLGIIRDVGMAAEQSFGTRFSQWAEVVGIPGAVFLALMKSLIKGQQQQQQQSIGSDTYSSSDPEWPPPQVCSGLGSAEAWEAHDIAPPPAYLADPRFAALAGGSASGLQRRSGPGGGDAKASSSSSLASRLAGASTRDEAANVVADALVHKAAGILQIPPSEVDPSRPLYQYGVDSLVAIEVRNWINGAMKANVALLEIMGGESIRQFAVKVVEKSSLVAV</sequence>
<dbReference type="GO" id="GO:0004312">
    <property type="term" value="F:fatty acid synthase activity"/>
    <property type="evidence" value="ECO:0007669"/>
    <property type="project" value="TreeGrafter"/>
</dbReference>
<dbReference type="SMART" id="SM00825">
    <property type="entry name" value="PKS_KS"/>
    <property type="match status" value="1"/>
</dbReference>
<feature type="active site" description="Proton acceptor; for dehydratase activity" evidence="6">
    <location>
        <position position="981"/>
    </location>
</feature>
<evidence type="ECO:0000313" key="11">
    <source>
        <dbReference type="EMBL" id="KAK1589818.1"/>
    </source>
</evidence>
<dbReference type="PROSITE" id="PS00012">
    <property type="entry name" value="PHOSPHOPANTETHEINE"/>
    <property type="match status" value="1"/>
</dbReference>
<dbReference type="InterPro" id="IPR032821">
    <property type="entry name" value="PKS_assoc"/>
</dbReference>
<dbReference type="Pfam" id="PF02801">
    <property type="entry name" value="Ketoacyl-synt_C"/>
    <property type="match status" value="1"/>
</dbReference>
<dbReference type="Gene3D" id="3.40.50.720">
    <property type="entry name" value="NAD(P)-binding Rossmann-like Domain"/>
    <property type="match status" value="1"/>
</dbReference>
<dbReference type="GO" id="GO:0044550">
    <property type="term" value="P:secondary metabolite biosynthetic process"/>
    <property type="evidence" value="ECO:0007669"/>
    <property type="project" value="TreeGrafter"/>
</dbReference>
<dbReference type="GO" id="GO:0004315">
    <property type="term" value="F:3-oxoacyl-[acyl-carrier-protein] synthase activity"/>
    <property type="evidence" value="ECO:0007669"/>
    <property type="project" value="InterPro"/>
</dbReference>
<dbReference type="Gene3D" id="3.40.366.10">
    <property type="entry name" value="Malonyl-Coenzyme A Acyl Carrier Protein, domain 2"/>
    <property type="match status" value="1"/>
</dbReference>
<dbReference type="GO" id="GO:0016491">
    <property type="term" value="F:oxidoreductase activity"/>
    <property type="evidence" value="ECO:0007669"/>
    <property type="project" value="UniProtKB-KW"/>
</dbReference>
<dbReference type="GO" id="GO:1901336">
    <property type="term" value="P:lactone biosynthetic process"/>
    <property type="evidence" value="ECO:0007669"/>
    <property type="project" value="UniProtKB-ARBA"/>
</dbReference>
<dbReference type="Pfam" id="PF00698">
    <property type="entry name" value="Acyl_transf_1"/>
    <property type="match status" value="1"/>
</dbReference>
<feature type="active site" description="Proton donor; for dehydratase activity" evidence="6">
    <location>
        <position position="1191"/>
    </location>
</feature>
<evidence type="ECO:0000256" key="1">
    <source>
        <dbReference type="ARBA" id="ARBA00022450"/>
    </source>
</evidence>
<dbReference type="SMART" id="SM00822">
    <property type="entry name" value="PKS_KR"/>
    <property type="match status" value="1"/>
</dbReference>
<dbReference type="SUPFAM" id="SSF52151">
    <property type="entry name" value="FabD/lysophospholipase-like"/>
    <property type="match status" value="1"/>
</dbReference>
<dbReference type="InterPro" id="IPR020843">
    <property type="entry name" value="ER"/>
</dbReference>
<dbReference type="InterPro" id="IPR018201">
    <property type="entry name" value="Ketoacyl_synth_AS"/>
</dbReference>
<dbReference type="InterPro" id="IPR009081">
    <property type="entry name" value="PP-bd_ACP"/>
</dbReference>
<dbReference type="InterPro" id="IPR050091">
    <property type="entry name" value="PKS_NRPS_Biosynth_Enz"/>
</dbReference>
<gene>
    <name evidence="11" type="ORF">LY79DRAFT_517066</name>
</gene>
<evidence type="ECO:0000256" key="6">
    <source>
        <dbReference type="PROSITE-ProRule" id="PRU01363"/>
    </source>
</evidence>
<dbReference type="InterPro" id="IPR049551">
    <property type="entry name" value="PKS_DH_C"/>
</dbReference>
<dbReference type="Gene3D" id="3.40.47.10">
    <property type="match status" value="1"/>
</dbReference>
<dbReference type="PROSITE" id="PS52004">
    <property type="entry name" value="KS3_2"/>
    <property type="match status" value="1"/>
</dbReference>
<dbReference type="Pfam" id="PF16197">
    <property type="entry name" value="KAsynt_C_assoc"/>
    <property type="match status" value="1"/>
</dbReference>
<dbReference type="InterPro" id="IPR036736">
    <property type="entry name" value="ACP-like_sf"/>
</dbReference>
<dbReference type="InterPro" id="IPR016039">
    <property type="entry name" value="Thiolase-like"/>
</dbReference>
<feature type="compositionally biased region" description="Polar residues" evidence="7">
    <location>
        <begin position="2265"/>
        <end position="2275"/>
    </location>
</feature>
<dbReference type="Pfam" id="PF23297">
    <property type="entry name" value="ACP_SdgA_C"/>
    <property type="match status" value="1"/>
</dbReference>
<dbReference type="EMBL" id="JAHLJV010000036">
    <property type="protein sequence ID" value="KAK1589818.1"/>
    <property type="molecule type" value="Genomic_DNA"/>
</dbReference>
<dbReference type="InterPro" id="IPR049900">
    <property type="entry name" value="PKS_mFAS_DH"/>
</dbReference>
<dbReference type="InterPro" id="IPR013154">
    <property type="entry name" value="ADH-like_N"/>
</dbReference>
<dbReference type="SMART" id="SM00823">
    <property type="entry name" value="PKS_PP"/>
    <property type="match status" value="1"/>
</dbReference>
<keyword evidence="4" id="KW-0560">Oxidoreductase</keyword>
<organism evidence="11 12">
    <name type="scientific">Colletotrichum navitas</name>
    <dbReference type="NCBI Taxonomy" id="681940"/>
    <lineage>
        <taxon>Eukaryota</taxon>
        <taxon>Fungi</taxon>
        <taxon>Dikarya</taxon>
        <taxon>Ascomycota</taxon>
        <taxon>Pezizomycotina</taxon>
        <taxon>Sordariomycetes</taxon>
        <taxon>Hypocreomycetidae</taxon>
        <taxon>Glomerellales</taxon>
        <taxon>Glomerellaceae</taxon>
        <taxon>Colletotrichum</taxon>
        <taxon>Colletotrichum graminicola species complex</taxon>
    </lineage>
</organism>
<dbReference type="Pfam" id="PF21089">
    <property type="entry name" value="PKS_DH_N"/>
    <property type="match status" value="1"/>
</dbReference>
<dbReference type="PANTHER" id="PTHR43775:SF29">
    <property type="entry name" value="ASPERFURANONE POLYKETIDE SYNTHASE AFOG-RELATED"/>
    <property type="match status" value="1"/>
</dbReference>
<dbReference type="SMART" id="SM00829">
    <property type="entry name" value="PKS_ER"/>
    <property type="match status" value="1"/>
</dbReference>
<dbReference type="Pfam" id="PF14765">
    <property type="entry name" value="PS-DH"/>
    <property type="match status" value="1"/>
</dbReference>
<feature type="region of interest" description="C-terminal hotdog fold" evidence="6">
    <location>
        <begin position="1114"/>
        <end position="1282"/>
    </location>
</feature>
<feature type="domain" description="PKS/mFAS DH" evidence="10">
    <location>
        <begin position="949"/>
        <end position="1282"/>
    </location>
</feature>
<evidence type="ECO:0000313" key="12">
    <source>
        <dbReference type="Proteomes" id="UP001230504"/>
    </source>
</evidence>
<dbReference type="Gene3D" id="1.10.1200.10">
    <property type="entry name" value="ACP-like"/>
    <property type="match status" value="1"/>
</dbReference>
<keyword evidence="12" id="KW-1185">Reference proteome</keyword>
<dbReference type="InterPro" id="IPR011032">
    <property type="entry name" value="GroES-like_sf"/>
</dbReference>
<reference evidence="11" key="1">
    <citation type="submission" date="2021-06" db="EMBL/GenBank/DDBJ databases">
        <title>Comparative genomics, transcriptomics and evolutionary studies reveal genomic signatures of adaptation to plant cell wall in hemibiotrophic fungi.</title>
        <authorList>
            <consortium name="DOE Joint Genome Institute"/>
            <person name="Baroncelli R."/>
            <person name="Diaz J.F."/>
            <person name="Benocci T."/>
            <person name="Peng M."/>
            <person name="Battaglia E."/>
            <person name="Haridas S."/>
            <person name="Andreopoulos W."/>
            <person name="Labutti K."/>
            <person name="Pangilinan J."/>
            <person name="Floch G.L."/>
            <person name="Makela M.R."/>
            <person name="Henrissat B."/>
            <person name="Grigoriev I.V."/>
            <person name="Crouch J.A."/>
            <person name="De Vries R.P."/>
            <person name="Sukno S.A."/>
            <person name="Thon M.R."/>
        </authorList>
    </citation>
    <scope>NUCLEOTIDE SEQUENCE</scope>
    <source>
        <strain evidence="11">CBS 125086</strain>
    </source>
</reference>